<organism evidence="5 6">
    <name type="scientific">Abditibacterium utsteinense</name>
    <dbReference type="NCBI Taxonomy" id="1960156"/>
    <lineage>
        <taxon>Bacteria</taxon>
        <taxon>Pseudomonadati</taxon>
        <taxon>Abditibacteriota</taxon>
        <taxon>Abditibacteriia</taxon>
        <taxon>Abditibacteriales</taxon>
        <taxon>Abditibacteriaceae</taxon>
        <taxon>Abditibacterium</taxon>
    </lineage>
</organism>
<reference evidence="5 6" key="1">
    <citation type="journal article" date="2018" name="Syst. Appl. Microbiol.">
        <title>Abditibacterium utsteinense sp. nov., the first cultivated member of candidate phylum FBP, isolated from ice-free Antarctic soil samples.</title>
        <authorList>
            <person name="Tahon G."/>
            <person name="Tytgat B."/>
            <person name="Lebbe L."/>
            <person name="Carlier A."/>
            <person name="Willems A."/>
        </authorList>
    </citation>
    <scope>NUCLEOTIDE SEQUENCE [LARGE SCALE GENOMIC DNA]</scope>
    <source>
        <strain evidence="5 6">LMG 29911</strain>
    </source>
</reference>
<keyword evidence="6" id="KW-1185">Reference proteome</keyword>
<evidence type="ECO:0000256" key="3">
    <source>
        <dbReference type="ARBA" id="ARBA00022578"/>
    </source>
</evidence>
<evidence type="ECO:0000256" key="1">
    <source>
        <dbReference type="ARBA" id="ARBA00004091"/>
    </source>
</evidence>
<gene>
    <name evidence="5" type="ORF">B1R32_106147</name>
</gene>
<dbReference type="Proteomes" id="UP000237684">
    <property type="component" value="Unassembled WGS sequence"/>
</dbReference>
<proteinExistence type="inferred from homology"/>
<dbReference type="GO" id="GO:0004803">
    <property type="term" value="F:transposase activity"/>
    <property type="evidence" value="ECO:0007669"/>
    <property type="project" value="InterPro"/>
</dbReference>
<dbReference type="GO" id="GO:0003677">
    <property type="term" value="F:DNA binding"/>
    <property type="evidence" value="ECO:0007669"/>
    <property type="project" value="InterPro"/>
</dbReference>
<dbReference type="PANTHER" id="PTHR33293:SF1">
    <property type="entry name" value="INSERTION ELEMENT IS1 1 PROTEIN INSB-RELATED"/>
    <property type="match status" value="1"/>
</dbReference>
<sequence>MRQENPRYLEPTLLPAQSDDVLELDELWSFVGSKKQTIWLWVALCRRTRQVVAWHFGDRSAATCGALWNKMPSAYKRAFCYSDLWEAYRKVLPQEQHQACGKEEGETNHVERFNLTLRQRIGRLTRKTLSFSKSVLMHLIVFRLFLVQYNTHKAKSYNSSVMAR</sequence>
<protein>
    <submittedName>
        <fullName evidence="5">Transposase, IS1 family</fullName>
    </submittedName>
</protein>
<evidence type="ECO:0000313" key="6">
    <source>
        <dbReference type="Proteomes" id="UP000237684"/>
    </source>
</evidence>
<dbReference type="GO" id="GO:0006313">
    <property type="term" value="P:DNA transposition"/>
    <property type="evidence" value="ECO:0007669"/>
    <property type="project" value="InterPro"/>
</dbReference>
<comment type="caution">
    <text evidence="5">The sequence shown here is derived from an EMBL/GenBank/DDBJ whole genome shotgun (WGS) entry which is preliminary data.</text>
</comment>
<evidence type="ECO:0000256" key="2">
    <source>
        <dbReference type="ARBA" id="ARBA00008841"/>
    </source>
</evidence>
<evidence type="ECO:0000256" key="4">
    <source>
        <dbReference type="ARBA" id="ARBA00023172"/>
    </source>
</evidence>
<comment type="similarity">
    <text evidence="2">Belongs to the transposase 27 family.</text>
</comment>
<dbReference type="RefSeq" id="WP_425265171.1">
    <property type="nucleotide sequence ID" value="NZ_NIGF01000006.1"/>
</dbReference>
<keyword evidence="3" id="KW-0815">Transposition</keyword>
<dbReference type="Pfam" id="PF03400">
    <property type="entry name" value="DDE_Tnp_IS1"/>
    <property type="match status" value="1"/>
</dbReference>
<dbReference type="EMBL" id="NIGF01000006">
    <property type="protein sequence ID" value="PQV64301.1"/>
    <property type="molecule type" value="Genomic_DNA"/>
</dbReference>
<evidence type="ECO:0000313" key="5">
    <source>
        <dbReference type="EMBL" id="PQV64301.1"/>
    </source>
</evidence>
<dbReference type="InterPro" id="IPR051354">
    <property type="entry name" value="Transposase_27_IS1"/>
</dbReference>
<keyword evidence="4" id="KW-0233">DNA recombination</keyword>
<dbReference type="InParanoid" id="A0A2S8SU23"/>
<dbReference type="PANTHER" id="PTHR33293">
    <property type="entry name" value="INSERTION ELEMENT IS1 1 PROTEIN INSB-RELATED"/>
    <property type="match status" value="1"/>
</dbReference>
<dbReference type="InterPro" id="IPR005063">
    <property type="entry name" value="Transposase_27"/>
</dbReference>
<comment type="function">
    <text evidence="1">Absolutely required for transposition of IS1.</text>
</comment>
<accession>A0A2S8SU23</accession>
<dbReference type="NCBIfam" id="NF033558">
    <property type="entry name" value="transpos_IS1"/>
    <property type="match status" value="1"/>
</dbReference>
<dbReference type="AlphaFoldDB" id="A0A2S8SU23"/>
<name>A0A2S8SU23_9BACT</name>